<name>A0A1Z1LZ49_9CAUD</name>
<accession>A0A1Z1LZ49</accession>
<protein>
    <submittedName>
        <fullName evidence="1">Uncharacterized protein</fullName>
    </submittedName>
</protein>
<evidence type="ECO:0000313" key="2">
    <source>
        <dbReference type="Proteomes" id="UP000225074"/>
    </source>
</evidence>
<keyword evidence="2" id="KW-1185">Reference proteome</keyword>
<sequence>MIGTKKQVAQTKLVELTVGDDIFINRGGSCKEIFKYIIRMVHKSDKKTLIYAQHISTSNNHLIIIDLLGKTYSIVGETDFTSWNLGEVYSDVGTEVIFNDKKIPCRNKRVNSTVFSPVVTNDILWKCGKGYTVVGVAGDGTLFLTDPEGKASMLNPRDKSALTAFGLENA</sequence>
<dbReference type="KEGG" id="vg:65109813"/>
<reference evidence="1 2" key="1">
    <citation type="submission" date="2017-05" db="EMBL/GenBank/DDBJ databases">
        <title>Environmental T4-family bacteriophages evolve to escape abortive infection via multiple routes in a bacterial host employing #altruistic suicide# through Type III toxin-antitoxin systems.</title>
        <authorList>
            <person name="Chen B."/>
            <person name="Akusobi C."/>
            <person name="Fang X."/>
            <person name="Salmond G.P.C."/>
        </authorList>
    </citation>
    <scope>NUCLEOTIDE SEQUENCE [LARGE SCALE GENOMIC DNA]</scope>
</reference>
<dbReference type="GeneID" id="65109813"/>
<evidence type="ECO:0000313" key="1">
    <source>
        <dbReference type="EMBL" id="ARW58072.1"/>
    </source>
</evidence>
<dbReference type="EMBL" id="MF036692">
    <property type="protein sequence ID" value="ARW58072.1"/>
    <property type="molecule type" value="Genomic_DNA"/>
</dbReference>
<organism evidence="1 2">
    <name type="scientific">Serratia phage X20</name>
    <dbReference type="NCBI Taxonomy" id="2006942"/>
    <lineage>
        <taxon>Viruses</taxon>
        <taxon>Duplodnaviria</taxon>
        <taxon>Heunggongvirae</taxon>
        <taxon>Uroviricota</taxon>
        <taxon>Caudoviricetes</taxon>
        <taxon>Pantevenvirales</taxon>
        <taxon>Straboviridae</taxon>
        <taxon>Tevenvirinae</taxon>
        <taxon>Winklervirus</taxon>
        <taxon>Winklervirus xtwenty</taxon>
    </lineage>
</organism>
<dbReference type="Proteomes" id="UP000225074">
    <property type="component" value="Genome"/>
</dbReference>
<dbReference type="RefSeq" id="YP_010092250.1">
    <property type="nucleotide sequence ID" value="NC_055728.1"/>
</dbReference>
<proteinExistence type="predicted"/>